<reference evidence="5" key="1">
    <citation type="submission" date="2024-02" db="EMBL/GenBank/DDBJ databases">
        <authorList>
            <consortium name="ELIXIR-Norway"/>
            <consortium name="Elixir Norway"/>
        </authorList>
    </citation>
    <scope>NUCLEOTIDE SEQUENCE</scope>
</reference>
<evidence type="ECO:0000313" key="5">
    <source>
        <dbReference type="EMBL" id="CAK9207917.1"/>
    </source>
</evidence>
<dbReference type="CDD" id="cd12823">
    <property type="entry name" value="Mrs2_Mfm1p-like"/>
    <property type="match status" value="1"/>
</dbReference>
<dbReference type="Gene3D" id="1.10.238.10">
    <property type="entry name" value="EF-hand"/>
    <property type="match status" value="1"/>
</dbReference>
<dbReference type="Gene3D" id="2.40.128.330">
    <property type="match status" value="1"/>
</dbReference>
<feature type="transmembrane region" description="Helical" evidence="2">
    <location>
        <begin position="508"/>
        <end position="534"/>
    </location>
</feature>
<evidence type="ECO:0000256" key="3">
    <source>
        <dbReference type="SAM" id="MobiDB-lite"/>
    </source>
</evidence>
<feature type="domain" description="EF-hand" evidence="4">
    <location>
        <begin position="593"/>
        <end position="623"/>
    </location>
</feature>
<keyword evidence="6" id="KW-1185">Reference proteome</keyword>
<feature type="transmembrane region" description="Helical" evidence="2">
    <location>
        <begin position="475"/>
        <end position="496"/>
    </location>
</feature>
<evidence type="ECO:0000256" key="1">
    <source>
        <dbReference type="ARBA" id="ARBA00007535"/>
    </source>
</evidence>
<dbReference type="SUPFAM" id="SSF47473">
    <property type="entry name" value="EF-hand"/>
    <property type="match status" value="1"/>
</dbReference>
<evidence type="ECO:0000256" key="2">
    <source>
        <dbReference type="RuleBase" id="RU366041"/>
    </source>
</evidence>
<keyword evidence="2" id="KW-0813">Transport</keyword>
<comment type="subcellular location">
    <subcellularLocation>
        <location evidence="2">Membrane</location>
        <topology evidence="2">Multi-pass membrane protein</topology>
    </subcellularLocation>
</comment>
<dbReference type="PROSITE" id="PS50222">
    <property type="entry name" value="EF_HAND_2"/>
    <property type="match status" value="1"/>
</dbReference>
<dbReference type="Pfam" id="PF22099">
    <property type="entry name" value="MRS2-like"/>
    <property type="match status" value="1"/>
</dbReference>
<keyword evidence="2" id="KW-0472">Membrane</keyword>
<protein>
    <recommendedName>
        <fullName evidence="2">Magnesium transporter</fullName>
    </recommendedName>
</protein>
<evidence type="ECO:0000313" key="6">
    <source>
        <dbReference type="Proteomes" id="UP001497512"/>
    </source>
</evidence>
<dbReference type="InterPro" id="IPR039204">
    <property type="entry name" value="MRS2-like"/>
</dbReference>
<name>A0ABP0TXY7_9BRYO</name>
<comment type="function">
    <text evidence="2">Magnesium transporter that may mediate the influx of magnesium.</text>
</comment>
<proteinExistence type="inferred from homology"/>
<keyword evidence="2" id="KW-0460">Magnesium</keyword>
<organism evidence="5 6">
    <name type="scientific">Sphagnum troendelagicum</name>
    <dbReference type="NCBI Taxonomy" id="128251"/>
    <lineage>
        <taxon>Eukaryota</taxon>
        <taxon>Viridiplantae</taxon>
        <taxon>Streptophyta</taxon>
        <taxon>Embryophyta</taxon>
        <taxon>Bryophyta</taxon>
        <taxon>Sphagnophytina</taxon>
        <taxon>Sphagnopsida</taxon>
        <taxon>Sphagnales</taxon>
        <taxon>Sphagnaceae</taxon>
        <taxon>Sphagnum</taxon>
    </lineage>
</organism>
<dbReference type="PANTHER" id="PTHR13890:SF42">
    <property type="entry name" value="MAGNESIUM TRANSPORTER"/>
    <property type="match status" value="1"/>
</dbReference>
<comment type="similarity">
    <text evidence="1 2">Belongs to the CorA metal ion transporter (MIT) (TC 1.A.35.5) family.</text>
</comment>
<feature type="region of interest" description="Disordered" evidence="3">
    <location>
        <begin position="67"/>
        <end position="88"/>
    </location>
</feature>
<dbReference type="Proteomes" id="UP001497512">
    <property type="component" value="Chromosome 16"/>
</dbReference>
<dbReference type="InterPro" id="IPR002048">
    <property type="entry name" value="EF_hand_dom"/>
</dbReference>
<dbReference type="EMBL" id="OZ019908">
    <property type="protein sequence ID" value="CAK9207917.1"/>
    <property type="molecule type" value="Genomic_DNA"/>
</dbReference>
<keyword evidence="2" id="KW-0812">Transmembrane</keyword>
<accession>A0ABP0TXY7</accession>
<dbReference type="InterPro" id="IPR011992">
    <property type="entry name" value="EF-hand-dom_pair"/>
</dbReference>
<keyword evidence="2" id="KW-1133">Transmembrane helix</keyword>
<keyword evidence="2" id="KW-0406">Ion transport</keyword>
<feature type="compositionally biased region" description="Polar residues" evidence="3">
    <location>
        <begin position="67"/>
        <end position="84"/>
    </location>
</feature>
<dbReference type="Gene3D" id="1.20.58.340">
    <property type="entry name" value="Magnesium transport protein CorA, transmembrane region"/>
    <property type="match status" value="1"/>
</dbReference>
<evidence type="ECO:0000259" key="4">
    <source>
        <dbReference type="PROSITE" id="PS50222"/>
    </source>
</evidence>
<sequence length="623" mass="70700">MARLQLGSLIRRSFSACFASLRTEVRVDNASLLLSLNASSSSCLERGTFLVQSSMSIWQQVSGGSIPTSSSIHRISNPNPSSNFRGDDDPQGFAPNTTMPCCDSAAWSRRSFALGCGFRAHSTLQTTSRRIFVNNNAGQVLMQETFNGKREESEQPLKGVFFRSFSSDHEKQQPQHTTTKLDGGRRYSVVQINSDGSWQSRCLNSTELGIHPRDIDLLANVNPFIPQRSIVSVRNEKILVRMENVKALVCKDHVLLFEARRPRARKEKAFLGAAPSISNHPEKAMDRAREMFAEYMTEQAQEPFGHPLDAMPFHLRMIECILDETSNFFYQKAERLKVIVERMLEELTDDVNLGGLQRLLPLKRALTEVEHDVRDTHIAMEQVLDSDDMLESLCLNNNEYAWPLVKEFNTKRDKERNPNLPTLRQAAADMILTYQRQIGNVGGALEELRKDLNAAQEIWELGLDTKRNRIIRLDLLFSMGTLSFSIAALIATFFGMNLTSGFEEHPKLFWWVVAGSMAMSLSVGATLSFIVNVWPRFDNNRRARDVEGLRDLLGHLDDIDDIFQAVGREVVGRTITLSEFKAIVHAHPSAKYMHQRELDFMFRMFDKNRDGFLEVCFKLLSPL</sequence>
<dbReference type="PANTHER" id="PTHR13890">
    <property type="entry name" value="RNA SPLICING PROTEIN MRS2, MITOCHONDRIAL"/>
    <property type="match status" value="1"/>
</dbReference>
<gene>
    <name evidence="5" type="ORF">CSSPTR1EN2_LOCUS9046</name>
</gene>